<dbReference type="AlphaFoldDB" id="Q0RL57"/>
<sequence>MIGGVREGVNPDPKLVISIFGGVVPRITPWHRTTRPAHSRHTARRRAQPPVRRLPCPIYPSG</sequence>
<reference evidence="2 3" key="1">
    <citation type="journal article" date="2007" name="Genome Res.">
        <title>Genome characteristics of facultatively symbiotic Frankia sp. strains reflect host range and host plant biogeography.</title>
        <authorList>
            <person name="Normand P."/>
            <person name="Lapierre P."/>
            <person name="Tisa L.S."/>
            <person name="Gogarten J.P."/>
            <person name="Alloisio N."/>
            <person name="Bagnarol E."/>
            <person name="Bassi C.A."/>
            <person name="Berry A.M."/>
            <person name="Bickhart D.M."/>
            <person name="Choisne N."/>
            <person name="Couloux A."/>
            <person name="Cournoyer B."/>
            <person name="Cruveiller S."/>
            <person name="Daubin V."/>
            <person name="Demange N."/>
            <person name="Francino M.P."/>
            <person name="Goltsman E."/>
            <person name="Huang Y."/>
            <person name="Kopp O.R."/>
            <person name="Labarre L."/>
            <person name="Lapidus A."/>
            <person name="Lavire C."/>
            <person name="Marechal J."/>
            <person name="Martinez M."/>
            <person name="Mastronunzio J.E."/>
            <person name="Mullin B.C."/>
            <person name="Niemann J."/>
            <person name="Pujic P."/>
            <person name="Rawnsley T."/>
            <person name="Rouy Z."/>
            <person name="Schenowitz C."/>
            <person name="Sellstedt A."/>
            <person name="Tavares F."/>
            <person name="Tomkins J.P."/>
            <person name="Vallenet D."/>
            <person name="Valverde C."/>
            <person name="Wall L.G."/>
            <person name="Wang Y."/>
            <person name="Medigue C."/>
            <person name="Benson D.R."/>
        </authorList>
    </citation>
    <scope>NUCLEOTIDE SEQUENCE [LARGE SCALE GENOMIC DNA]</scope>
    <source>
        <strain evidence="3">DSM 45986 / CECT 9034 / ACN14a</strain>
    </source>
</reference>
<dbReference type="STRING" id="326424.FRAAL3104"/>
<keyword evidence="3" id="KW-1185">Reference proteome</keyword>
<name>Q0RL57_FRAAA</name>
<dbReference type="Proteomes" id="UP000000657">
    <property type="component" value="Chromosome"/>
</dbReference>
<dbReference type="KEGG" id="fal:FRAAL3104"/>
<proteinExistence type="predicted"/>
<evidence type="ECO:0000256" key="1">
    <source>
        <dbReference type="SAM" id="MobiDB-lite"/>
    </source>
</evidence>
<accession>Q0RL57</accession>
<gene>
    <name evidence="2" type="ordered locus">FRAAL3104</name>
</gene>
<dbReference type="EMBL" id="CT573213">
    <property type="protein sequence ID" value="CAJ61748.1"/>
    <property type="molecule type" value="Genomic_DNA"/>
</dbReference>
<feature type="region of interest" description="Disordered" evidence="1">
    <location>
        <begin position="31"/>
        <end position="62"/>
    </location>
</feature>
<evidence type="ECO:0000313" key="3">
    <source>
        <dbReference type="Proteomes" id="UP000000657"/>
    </source>
</evidence>
<dbReference type="HOGENOM" id="CLU_2897599_0_0_11"/>
<feature type="compositionally biased region" description="Basic residues" evidence="1">
    <location>
        <begin position="32"/>
        <end position="47"/>
    </location>
</feature>
<evidence type="ECO:0000313" key="2">
    <source>
        <dbReference type="EMBL" id="CAJ61748.1"/>
    </source>
</evidence>
<organism evidence="2 3">
    <name type="scientific">Frankia alni (strain DSM 45986 / CECT 9034 / ACN14a)</name>
    <dbReference type="NCBI Taxonomy" id="326424"/>
    <lineage>
        <taxon>Bacteria</taxon>
        <taxon>Bacillati</taxon>
        <taxon>Actinomycetota</taxon>
        <taxon>Actinomycetes</taxon>
        <taxon>Frankiales</taxon>
        <taxon>Frankiaceae</taxon>
        <taxon>Frankia</taxon>
    </lineage>
</organism>
<protein>
    <submittedName>
        <fullName evidence="2">Uncharacterized protein</fullName>
    </submittedName>
</protein>